<accession>A0A0R2AQP1</accession>
<protein>
    <submittedName>
        <fullName evidence="1">Uncharacterized protein</fullName>
    </submittedName>
</protein>
<organism evidence="1 2">
    <name type="scientific">Apilactobacillus ozensis DSM 23829 = JCM 17196</name>
    <dbReference type="NCBI Taxonomy" id="1423781"/>
    <lineage>
        <taxon>Bacteria</taxon>
        <taxon>Bacillati</taxon>
        <taxon>Bacillota</taxon>
        <taxon>Bacilli</taxon>
        <taxon>Lactobacillales</taxon>
        <taxon>Lactobacillaceae</taxon>
        <taxon>Apilactobacillus</taxon>
    </lineage>
</organism>
<dbReference type="AlphaFoldDB" id="A0A0R2AQP1"/>
<reference evidence="1 2" key="1">
    <citation type="journal article" date="2015" name="Genome Announc.">
        <title>Expanding the biotechnology potential of lactobacilli through comparative genomics of 213 strains and associated genera.</title>
        <authorList>
            <person name="Sun Z."/>
            <person name="Harris H.M."/>
            <person name="McCann A."/>
            <person name="Guo C."/>
            <person name="Argimon S."/>
            <person name="Zhang W."/>
            <person name="Yang X."/>
            <person name="Jeffery I.B."/>
            <person name="Cooney J.C."/>
            <person name="Kagawa T.F."/>
            <person name="Liu W."/>
            <person name="Song Y."/>
            <person name="Salvetti E."/>
            <person name="Wrobel A."/>
            <person name="Rasinkangas P."/>
            <person name="Parkhill J."/>
            <person name="Rea M.C."/>
            <person name="O'Sullivan O."/>
            <person name="Ritari J."/>
            <person name="Douillard F.P."/>
            <person name="Paul Ross R."/>
            <person name="Yang R."/>
            <person name="Briner A.E."/>
            <person name="Felis G.E."/>
            <person name="de Vos W.M."/>
            <person name="Barrangou R."/>
            <person name="Klaenhammer T.R."/>
            <person name="Caufield P.W."/>
            <person name="Cui Y."/>
            <person name="Zhang H."/>
            <person name="O'Toole P.W."/>
        </authorList>
    </citation>
    <scope>NUCLEOTIDE SEQUENCE [LARGE SCALE GENOMIC DNA]</scope>
    <source>
        <strain evidence="1 2">DSM 23829</strain>
    </source>
</reference>
<gene>
    <name evidence="1" type="ORF">FD06_GL001073</name>
</gene>
<sequence length="311" mass="35881">MQLKNTLTLEAEQGPFISLFINFNKIQDNLEFNQFIAKIKDRFTAKYGETYWNKYYKKLKHFNYSREKNVSDSKSIAVYVSYDSIHLFNLNHAVKTSATIASTMCIIPLIKDITDECYYKMLVLKDNDFKMYTVHNDKYEELKIPNAPALAFTNNKKDFFKLIDESILEKLNNDDTIPLVVVGSQNDCELYSANSKYNNLISDINISYQDYPSINYIVEHVNYQLYQKFIKNLRFNYNKAVNKSKVLTETKEIAGAAISGYIDTLIISDNDTISSQINDLAITTMGFGGDVYLIDKDNMPNDCELIAINRL</sequence>
<dbReference type="Proteomes" id="UP000052012">
    <property type="component" value="Unassembled WGS sequence"/>
</dbReference>
<dbReference type="STRING" id="1423781.FD06_GL001073"/>
<dbReference type="EMBL" id="AYYQ01000003">
    <property type="protein sequence ID" value="KRM69585.1"/>
    <property type="molecule type" value="Genomic_DNA"/>
</dbReference>
<proteinExistence type="predicted"/>
<comment type="caution">
    <text evidence="1">The sequence shown here is derived from an EMBL/GenBank/DDBJ whole genome shotgun (WGS) entry which is preliminary data.</text>
</comment>
<dbReference type="PATRIC" id="fig|1423781.4.peg.1113"/>
<evidence type="ECO:0000313" key="1">
    <source>
        <dbReference type="EMBL" id="KRM69585.1"/>
    </source>
</evidence>
<keyword evidence="2" id="KW-1185">Reference proteome</keyword>
<evidence type="ECO:0000313" key="2">
    <source>
        <dbReference type="Proteomes" id="UP000052012"/>
    </source>
</evidence>
<name>A0A0R2AQP1_9LACO</name>